<organism evidence="1 2">
    <name type="scientific">Vibrio vulnificus</name>
    <dbReference type="NCBI Taxonomy" id="672"/>
    <lineage>
        <taxon>Bacteria</taxon>
        <taxon>Pseudomonadati</taxon>
        <taxon>Pseudomonadota</taxon>
        <taxon>Gammaproteobacteria</taxon>
        <taxon>Vibrionales</taxon>
        <taxon>Vibrionaceae</taxon>
        <taxon>Vibrio</taxon>
    </lineage>
</organism>
<dbReference type="Proteomes" id="UP000237466">
    <property type="component" value="Unassembled WGS sequence"/>
</dbReference>
<sequence>MKKTIRKNSNKQTLVKKLCHPNLHTAEYINNHIPLRLGAIVYTPYEVEGYQDVPTVSEETGWVITGWYAENDGDIHVRCIPLHEGPEKEEAYISPKSFYGEVDLSLLAQEQQGWINDNVECYMGQPVRLNASSPHYDQYKDSEFAVLTLEGTEINEFRDSSKGKCDWRWGDDPNDVWVIIGLNANDPLTEKVTKEIDFPGGVVDGFNVLSTISCYTTLLAVKLSEISAIKADPNFKKEVEQAQDRMLTVVFSLFPKGTGLENPNNININMKALPGLVKEQFVEFFGKNIQSSSLQDFTMTLMFDEVQDVRELLAEAIATNAEVTETPIDYQSYELVFPSRHYLAIDINYLDEDAAKRIVSSIEDESDGMATGGFHRLDANGISHWGKKLKADLKDVNWFFEISAFGLEELKSKLTQH</sequence>
<accession>A0A2S3R1D6</accession>
<dbReference type="AlphaFoldDB" id="A0A2S3R1D6"/>
<gene>
    <name evidence="1" type="ORF">CRN52_12675</name>
</gene>
<evidence type="ECO:0000313" key="1">
    <source>
        <dbReference type="EMBL" id="POB46928.1"/>
    </source>
</evidence>
<dbReference type="RefSeq" id="WP_103200463.1">
    <property type="nucleotide sequence ID" value="NZ_PDGH01000101.1"/>
</dbReference>
<evidence type="ECO:0000313" key="2">
    <source>
        <dbReference type="Proteomes" id="UP000237466"/>
    </source>
</evidence>
<name>A0A2S3R1D6_VIBVL</name>
<protein>
    <submittedName>
        <fullName evidence="1">Uncharacterized protein</fullName>
    </submittedName>
</protein>
<reference evidence="1 2" key="1">
    <citation type="journal article" date="2018" name="Front. Microbiol.">
        <title>Phylogeny of Vibrio vulnificus from the Analysis of the Core-Genome: Implications for Intra-Species Taxonomy.</title>
        <authorList>
            <person name="Roig F.J."/>
            <person name="Gonzalez-Candelas F."/>
            <person name="Sanjuan E."/>
            <person name="Fouz B."/>
            <person name="Feil E.J."/>
            <person name="Llorens C."/>
            <person name="Baker-Austin C."/>
            <person name="Oliver J.D."/>
            <person name="Danin-Poleg Y."/>
            <person name="Gibas C.J."/>
            <person name="Kashi Y."/>
            <person name="Gulig P.A."/>
            <person name="Morrison S.S."/>
            <person name="Amaro C."/>
        </authorList>
    </citation>
    <scope>NUCLEOTIDE SEQUENCE [LARGE SCALE GENOMIC DNA]</scope>
    <source>
        <strain evidence="1 2">CECT4608</strain>
    </source>
</reference>
<dbReference type="EMBL" id="PDGH01000101">
    <property type="protein sequence ID" value="POB46928.1"/>
    <property type="molecule type" value="Genomic_DNA"/>
</dbReference>
<proteinExistence type="predicted"/>
<comment type="caution">
    <text evidence="1">The sequence shown here is derived from an EMBL/GenBank/DDBJ whole genome shotgun (WGS) entry which is preliminary data.</text>
</comment>